<dbReference type="GO" id="GO:0047388">
    <property type="term" value="F:[glutamine synthetase]-adenylyl-L-tyrosine phosphorylase activity"/>
    <property type="evidence" value="ECO:0007669"/>
    <property type="project" value="UniProtKB-EC"/>
</dbReference>
<comment type="catalytic activity">
    <reaction evidence="7">
        <text>[glutamine synthetase]-L-tyrosine + ATP = [glutamine synthetase]-O(4)-(5'-adenylyl)-L-tyrosine + diphosphate</text>
        <dbReference type="Rhea" id="RHEA:18589"/>
        <dbReference type="Rhea" id="RHEA-COMP:10660"/>
        <dbReference type="Rhea" id="RHEA-COMP:10661"/>
        <dbReference type="ChEBI" id="CHEBI:30616"/>
        <dbReference type="ChEBI" id="CHEBI:33019"/>
        <dbReference type="ChEBI" id="CHEBI:46858"/>
        <dbReference type="ChEBI" id="CHEBI:83624"/>
        <dbReference type="EC" id="2.7.7.42"/>
    </reaction>
</comment>
<evidence type="ECO:0000259" key="9">
    <source>
        <dbReference type="Pfam" id="PF08335"/>
    </source>
</evidence>
<proteinExistence type="inferred from homology"/>
<accession>A0A6S7ETP9</accession>
<comment type="function">
    <text evidence="7">Involved in the regulation of glutamine synthetase GlnA, a key enzyme in the process to assimilate ammonia. When cellular nitrogen levels are high, the C-terminal adenylyl transferase (AT) inactivates GlnA by covalent transfer of an adenylyl group from ATP to specific tyrosine residue of GlnA, thus reducing its activity. Conversely, when nitrogen levels are low, the N-terminal adenylyl removase (AR) activates GlnA by removing the adenylyl group by phosphorolysis, increasing its activity. The regulatory region of GlnE binds the signal transduction protein PII (GlnB) which indicates the nitrogen status of the cell.</text>
</comment>
<dbReference type="FunFam" id="1.20.120.330:FF:000005">
    <property type="entry name" value="Bifunctional glutamine synthetase adenylyltransferase/adenylyl-removing enzyme"/>
    <property type="match status" value="1"/>
</dbReference>
<evidence type="ECO:0000256" key="5">
    <source>
        <dbReference type="ARBA" id="ARBA00022842"/>
    </source>
</evidence>
<feature type="domain" description="Glutamate-ammonia ligase adenylyltransferase repeated" evidence="8">
    <location>
        <begin position="26"/>
        <end position="264"/>
    </location>
</feature>
<dbReference type="Gene3D" id="1.20.120.330">
    <property type="entry name" value="Nucleotidyltransferases domain 2"/>
    <property type="match status" value="2"/>
</dbReference>
<dbReference type="GO" id="GO:0005829">
    <property type="term" value="C:cytosol"/>
    <property type="evidence" value="ECO:0007669"/>
    <property type="project" value="TreeGrafter"/>
</dbReference>
<sequence length="953" mass="106297">MRYRPHLYLKRVHSSAAQTMPSPSLLAPALAWSGHLRRRLDAHPDFAAWLAQAVEQPVTAALMAQWQAELAGPDAPATMPVDTCRMVLRKLRDRVFSVLIARDLSGQADLEEVVGAMTTLADIAVAEAYRSVATDLAAVHGVPRDPSTGKPQEMLIVGMGKLGGCELNVSSDIDLIMLYGEEGETDGPRRISHHEFYGRLTRRMMPVISEVDAYGQVFRTDLRLRPDGDAGPLAWSLDALEHYLIGQGREWERYAWLKARIMPAQAFEGSDSAPQVRQLESLRVPFVYRKYFDFDALAALRALRERIRQDWQRRAMARNGIDSANNIKLGDGGIREIEFVVQLAQLIRGGRMPALQKRGLLEALHAERDAGLVPEEDATRLEEAYRYLRRTEHALQYREDEQTHLLPGDPEQRVALAAALGMSHDDFESTLAAHRKFVSQTFRNVFRMVGMGDAEDTGTSTDAADESDEADQQCELTEQIRLAFGDEAQDLIRRTETLLGSHRVRSLPESSRRRLEALLPAAVRAARQTSAPQKAAVRLVDLIEKIAQRSAYLALLAEYPDTLARVARMVAASPWAAQYLTQHPLLLDSLIDWRTLFEPLDFAQIARQLTADLDACRLPDGTPDIERQMNLMRDVQRQASFQLLAQDLEGELTVEKLADQLSALADLLLTETIRRAWPLVNKVDGATPRFAVIAYGKLGGKELGYASDLDLVFLFDDARDDAAEVYAKLGRRMTSWLSTMTSSGRLYEVDLRLRPDGDAGLLAVSMEAFEQYQHKHAWAWEHQALTRARFAAGDAAVGARFEQIREAILVQPRDPAALRDEVLAMREKINAGHPNTSQQFDLKHDRGGMVDVEFVTQYLVLCYAGTHPVFVKNLGNITLLRLAGEAGLIAPELAARAADAYRTLRRVQHQLRMQGVEKARVGPDELSAERTAVRELWESVLGDGATPGQLAVK</sequence>
<dbReference type="PANTHER" id="PTHR30621:SF0">
    <property type="entry name" value="BIFUNCTIONAL GLUTAMINE SYNTHETASE ADENYLYLTRANSFERASE_ADENYLYL-REMOVING ENZYME"/>
    <property type="match status" value="1"/>
</dbReference>
<dbReference type="GO" id="GO:0000820">
    <property type="term" value="P:regulation of glutamine family amino acid metabolic process"/>
    <property type="evidence" value="ECO:0007669"/>
    <property type="project" value="UniProtKB-UniRule"/>
</dbReference>
<dbReference type="Pfam" id="PF03710">
    <property type="entry name" value="GlnE"/>
    <property type="match status" value="2"/>
</dbReference>
<evidence type="ECO:0000313" key="11">
    <source>
        <dbReference type="Proteomes" id="UP000494105"/>
    </source>
</evidence>
<comment type="cofactor">
    <cofactor evidence="7">
        <name>Mg(2+)</name>
        <dbReference type="ChEBI" id="CHEBI:18420"/>
    </cofactor>
</comment>
<organism evidence="10 11">
    <name type="scientific">Achromobacter piechaudii</name>
    <dbReference type="NCBI Taxonomy" id="72556"/>
    <lineage>
        <taxon>Bacteria</taxon>
        <taxon>Pseudomonadati</taxon>
        <taxon>Pseudomonadota</taxon>
        <taxon>Betaproteobacteria</taxon>
        <taxon>Burkholderiales</taxon>
        <taxon>Alcaligenaceae</taxon>
        <taxon>Achromobacter</taxon>
    </lineage>
</organism>
<feature type="domain" description="PII-uridylyltransferase/Glutamine-synthetase adenylyltransferase" evidence="9">
    <location>
        <begin position="301"/>
        <end position="446"/>
    </location>
</feature>
<dbReference type="HAMAP" id="MF_00802">
    <property type="entry name" value="GlnE"/>
    <property type="match status" value="1"/>
</dbReference>
<feature type="domain" description="Glutamate-ammonia ligase adenylyltransferase repeated" evidence="8">
    <location>
        <begin position="564"/>
        <end position="803"/>
    </location>
</feature>
<dbReference type="Gene3D" id="3.30.460.10">
    <property type="entry name" value="Beta Polymerase, domain 2"/>
    <property type="match status" value="2"/>
</dbReference>
<dbReference type="InterPro" id="IPR043519">
    <property type="entry name" value="NT_sf"/>
</dbReference>
<dbReference type="EC" id="2.7.7.42" evidence="7"/>
<dbReference type="EMBL" id="CADILD010000005">
    <property type="protein sequence ID" value="CAB3921989.1"/>
    <property type="molecule type" value="Genomic_DNA"/>
</dbReference>
<reference evidence="10 11" key="1">
    <citation type="submission" date="2020-04" db="EMBL/GenBank/DDBJ databases">
        <authorList>
            <person name="De Canck E."/>
        </authorList>
    </citation>
    <scope>NUCLEOTIDE SEQUENCE [LARGE SCALE GENOMIC DNA]</scope>
    <source>
        <strain evidence="10 11">LMG 1861</strain>
    </source>
</reference>
<dbReference type="GO" id="GO:0005524">
    <property type="term" value="F:ATP binding"/>
    <property type="evidence" value="ECO:0007669"/>
    <property type="project" value="UniProtKB-UniRule"/>
</dbReference>
<keyword evidence="6 7" id="KW-0511">Multifunctional enzyme</keyword>
<dbReference type="AlphaFoldDB" id="A0A6S7ETP9"/>
<evidence type="ECO:0000256" key="1">
    <source>
        <dbReference type="ARBA" id="ARBA00022679"/>
    </source>
</evidence>
<gene>
    <name evidence="7 10" type="primary">glnE</name>
    <name evidence="10" type="ORF">LMG1861_05478</name>
</gene>
<dbReference type="NCBIfam" id="NF008292">
    <property type="entry name" value="PRK11072.1"/>
    <property type="match status" value="1"/>
</dbReference>
<keyword evidence="3 7" id="KW-0547">Nucleotide-binding</keyword>
<keyword evidence="5 7" id="KW-0460">Magnesium</keyword>
<dbReference type="SUPFAM" id="SSF81593">
    <property type="entry name" value="Nucleotidyltransferase substrate binding subunit/domain"/>
    <property type="match status" value="2"/>
</dbReference>
<protein>
    <recommendedName>
        <fullName evidence="7">Bifunctional glutamine synthetase adenylyltransferase/adenylyl-removing enzyme</fullName>
    </recommendedName>
    <alternativeName>
        <fullName evidence="7">ATP:glutamine synthetase adenylyltransferase</fullName>
    </alternativeName>
    <alternativeName>
        <fullName evidence="7">ATase</fullName>
    </alternativeName>
    <domain>
        <recommendedName>
            <fullName evidence="7">Glutamine synthetase adenylyl-L-tyrosine phosphorylase</fullName>
            <ecNumber evidence="7">2.7.7.89</ecNumber>
        </recommendedName>
        <alternativeName>
            <fullName evidence="7">Adenylyl removase</fullName>
            <shortName evidence="7">AR</shortName>
            <shortName evidence="7">AT-N</shortName>
        </alternativeName>
    </domain>
    <domain>
        <recommendedName>
            <fullName evidence="7">Glutamine synthetase adenylyl transferase</fullName>
            <ecNumber evidence="7">2.7.7.42</ecNumber>
        </recommendedName>
        <alternativeName>
            <fullName evidence="7">Adenylyl transferase</fullName>
            <shortName evidence="7">AT</shortName>
            <shortName evidence="7">AT-C</shortName>
        </alternativeName>
    </domain>
</protein>
<dbReference type="CDD" id="cd05401">
    <property type="entry name" value="NT_GlnE_GlnD_like"/>
    <property type="match status" value="2"/>
</dbReference>
<evidence type="ECO:0000256" key="6">
    <source>
        <dbReference type="ARBA" id="ARBA00023268"/>
    </source>
</evidence>
<dbReference type="InterPro" id="IPR005190">
    <property type="entry name" value="GlnE_rpt_dom"/>
</dbReference>
<keyword evidence="2 7" id="KW-0548">Nucleotidyltransferase</keyword>
<evidence type="ECO:0000313" key="10">
    <source>
        <dbReference type="EMBL" id="CAB3921989.1"/>
    </source>
</evidence>
<comment type="similarity">
    <text evidence="7">Belongs to the GlnE family.</text>
</comment>
<evidence type="ECO:0000256" key="3">
    <source>
        <dbReference type="ARBA" id="ARBA00022741"/>
    </source>
</evidence>
<dbReference type="GO" id="GO:0008882">
    <property type="term" value="F:[glutamate-ammonia-ligase] adenylyltransferase activity"/>
    <property type="evidence" value="ECO:0007669"/>
    <property type="project" value="UniProtKB-UniRule"/>
</dbReference>
<comment type="catalytic activity">
    <reaction evidence="7">
        <text>[glutamine synthetase]-O(4)-(5'-adenylyl)-L-tyrosine + phosphate = [glutamine synthetase]-L-tyrosine + ADP</text>
        <dbReference type="Rhea" id="RHEA:43716"/>
        <dbReference type="Rhea" id="RHEA-COMP:10660"/>
        <dbReference type="Rhea" id="RHEA-COMP:10661"/>
        <dbReference type="ChEBI" id="CHEBI:43474"/>
        <dbReference type="ChEBI" id="CHEBI:46858"/>
        <dbReference type="ChEBI" id="CHEBI:83624"/>
        <dbReference type="ChEBI" id="CHEBI:456216"/>
        <dbReference type="EC" id="2.7.7.89"/>
    </reaction>
</comment>
<evidence type="ECO:0000256" key="4">
    <source>
        <dbReference type="ARBA" id="ARBA00022840"/>
    </source>
</evidence>
<dbReference type="InterPro" id="IPR013546">
    <property type="entry name" value="PII_UdlTrfase/GS_AdlTrfase"/>
</dbReference>
<dbReference type="InterPro" id="IPR023057">
    <property type="entry name" value="GlnE"/>
</dbReference>
<keyword evidence="1 7" id="KW-0808">Transferase</keyword>
<evidence type="ECO:0000259" key="8">
    <source>
        <dbReference type="Pfam" id="PF03710"/>
    </source>
</evidence>
<dbReference type="Proteomes" id="UP000494105">
    <property type="component" value="Unassembled WGS sequence"/>
</dbReference>
<name>A0A6S7ETP9_9BURK</name>
<feature type="region of interest" description="Adenylyl removase" evidence="7">
    <location>
        <begin position="1"/>
        <end position="456"/>
    </location>
</feature>
<dbReference type="Pfam" id="PF08335">
    <property type="entry name" value="GlnD_UR_UTase"/>
    <property type="match status" value="2"/>
</dbReference>
<dbReference type="PANTHER" id="PTHR30621">
    <property type="entry name" value="GLUTAMINE SYNTHETASE ADENYLYLTRANSFERASE"/>
    <property type="match status" value="1"/>
</dbReference>
<keyword evidence="4 7" id="KW-0067">ATP-binding</keyword>
<evidence type="ECO:0000256" key="7">
    <source>
        <dbReference type="HAMAP-Rule" id="MF_00802"/>
    </source>
</evidence>
<dbReference type="EC" id="2.7.7.89" evidence="7"/>
<dbReference type="GO" id="GO:0000287">
    <property type="term" value="F:magnesium ion binding"/>
    <property type="evidence" value="ECO:0007669"/>
    <property type="project" value="UniProtKB-UniRule"/>
</dbReference>
<dbReference type="SUPFAM" id="SSF81301">
    <property type="entry name" value="Nucleotidyltransferase"/>
    <property type="match status" value="2"/>
</dbReference>
<feature type="domain" description="PII-uridylyltransferase/Glutamine-synthetase adenylyltransferase" evidence="9">
    <location>
        <begin position="825"/>
        <end position="916"/>
    </location>
</feature>
<dbReference type="Gene3D" id="1.20.120.1510">
    <property type="match status" value="1"/>
</dbReference>
<evidence type="ECO:0000256" key="2">
    <source>
        <dbReference type="ARBA" id="ARBA00022695"/>
    </source>
</evidence>
<feature type="region of interest" description="Adenylyl transferase" evidence="7">
    <location>
        <begin position="464"/>
        <end position="953"/>
    </location>
</feature>